<evidence type="ECO:0000256" key="2">
    <source>
        <dbReference type="ARBA" id="ARBA00004123"/>
    </source>
</evidence>
<dbReference type="SUPFAM" id="SSF48371">
    <property type="entry name" value="ARM repeat"/>
    <property type="match status" value="3"/>
</dbReference>
<dbReference type="Pfam" id="PF20925">
    <property type="entry name" value="Htt_bridge"/>
    <property type="match status" value="1"/>
</dbReference>
<dbReference type="InterPro" id="IPR048411">
    <property type="entry name" value="Htt_N_HEAT_rpt-1"/>
</dbReference>
<evidence type="ECO:0000313" key="9">
    <source>
        <dbReference type="Proteomes" id="UP001566132"/>
    </source>
</evidence>
<sequence length="2754" mass="315444">MATQERLHKSLEILKTLSINQPPDQAKKKEKIHHCYVVAEAFSNPTIKVSSNFTVLLDVAIETFLKLSDDNDSDVRMTSDECLNRIIRAVSDRHLGKVQYELLKEIQKNGSSRSLRAALIRFSQLAHQIKPTKGKAYAANLLPKIVRIAERTEEVIHETLVACLPKILQSLGPFALDNDLKELLKSFLQNINKPSAAIRRTSASCIEIICRYSRRPSIFTSYCVNCLLDLVIPVDVVQDAWFILGVLQCVKLLLTHLNNVSEVEDEQSRVVQKLVQPIATNKLLQIYELCIYYLTNPDHNIVNASLDTLNTLLLNAPNDLKIMLLNPNGIDRSRIHKSLSVNNIRSPSQLSMTTNITLTDDLIFSENEFAEVDIEQWISVSKLTIDNLPNNSELDLSVETPIEDNSGALSYDDSSEMAESIIVTNRPTSADDLDKYSDHSSVENDISSDKKVLNIDGEFCEVDIGNYLDKLPSLLYCTRLLSKLFLLPGISGKYINDHTVRVSVKSTALSCLSSVFRLYPFGFFAYLDINYSLVKENSISNQKICDILLFADHPDPQLRGITRLVISDLVVTILTETKLDYMAWRDLLQKNTHSGISEYYDIERLVDIWLKGLKDENSNCLKQTLISLQSSLNLIACSSSCVTVLPILDILPGLANNPYWLVKVAICELVSNISYITIHFITQSDLFQQKILYNVLFDMLKDSDQRIRSAASQAIANILEHLYSDDYHPKENIVTTEGLTSVKKYLSNFNSKDERNHAWRHFIDNIPFPYSQLPPINSQRIDHFLSKIVMKLYTKMLESNSKYFIYGCIEALSMLSNKYPCTMYKVAWGISKNCFKIGTVPLDIQKNLLGLCLTLLSSSIHVYDIPFLINLLNLTTNLYSGCALVHLKTIDLTEENNKFWSMFSNESLKSISDRYLSIIMKFLNIFHYVINDSTPVLYQNKSSLPHLPSSATLSPMKRRKSDDRKLSLTTVRITLEKDEKMDRNFLKNMGLGYFANSQHYLKIYGTLKNAYANYKTSLDLKASENVIEILRKTIRSLSIILEFGTLNEFGKISEEILSYLKYTFQLDMTLTVQCVQQLLKCLFGTNLISNINIIEDTEEDTKLENYSFYYNLFEKPYEEISFYIQSLNNISRIECDDDNTIMGYLHRKDLKNPAIATSRTLDETLASYIRVFEPIVINALKQFTVTSNVIFQCNVLKLLSQMVHLRINYCLVDPEQVFKDFVLKQFEYIEEGLVPHSEELIPRIFQFLVQLSYLQQHNKNLIDIPKIIQLCDGLMASGQEPRTHCIPALEPIVEDVFLIRNRSNTTDMKELETTREVVMAMLLRLLEYKEVIDLVTLVLDDSKYRTDNTSKWLDWSVQVAAVFLHLLKQDKVRIDDEKVFKSLRKLILALNPNVFRPGSDVIIMLFQAPPSMIDEQTLCKWLSKVVILFLIISPIKEQILLAEVNSVKADFNPASVLEHFTAIADPLNVYNNAATFENIPAETIIAKFIFRVTSILTNKLVQADLNSNGFLINQFSVFLMFCSHIFQTGSLCKVSQVAVSLLRENGINIDQINNNFLSLKTVYPSLVFQWCHILSVLNYNSLDFWNVVITPNINSLKEELVQVGGTIVFCDYLNENISETKQLAWILSARTQRLVKLIDEVPVAEFISFIHRNSTLSKLFINSITQHCLTNKDPIFKTNILKCVENCHSSQTGAVIKLLVPKLLYNRQTTISRTVAQLASRKIEYLFTMSKDEVTTQLSKEDLFIIKEELNTRLLSKKYEALISLFNKLLIQYYDLSPLNAGQSRLNTEAIRKLSINKKWLLSQIQAKYQDGILRKETSKVMERLEYNELFSFMSSYDFNEIILKDCIERGVKILKEEKLNEEPPILKAAIDKILIEVNKIVNQECVNHEIFSTVHQNEYSIKIQNIFETDSFSTKMANICFSLSALSKHLAILPTIQLNEIDRENIAKLAIISLEFINFMFSVDKSNLNINNMELLLDCSNEILKNAQFSSYLGLDVNVLWLCSGINSIHDLTCFLLKSDDPLPLVEKSILKYLGNDKEIPEAQNSCHNLYILTCWLLRSIIISLSRLPMVNSFNLIPCKVWKIGWEPSVSGKFHTEVPALPIDMLQEIDVLVEYIFRITLLGWTTRQQFEETWMCFLSVLCSNPYDIDVTDLIMTKRASGLAIKAITALLVQTLRYPVLGNRNASKIIHVSRCKAIPDTSISIKKLKVVQDKLEKNCLEYFPNLDLRNVFSIKNFEKINDKYSYGQMSVRYFLVATNSIEENLNTQAAIVYKERTRLLYECGLDINSCLQFLLDYYAQQMKPEAGVTDIRLLHEMVRSTLHISDLFTDKSQFNWMLDMFLTLSKIHSVEDELIHQYLIVGICKATAVLLPDIDMYEQVRKLLVQFLKSPFLPTRISCLYGLLYMAEGCVLSNVSIGGISEEFQLILPCACEYIQIHLTTNNPVLIQSQEHAMLLWSLAFYLIENVDELHMEPNFVTNILQTALIHVQKRLNDYISKSIVKALERILVVKPRYMLEKVGKNIERLALDQMRDENPSVSILGVQLLITYMYVDCWEHLEKPDIDNEQSSPDHLVQTVEKINAIFERVKKSNVDEVQILCSVLPLILKDFFLPSDILTKVIGEFLSQQQSHPMLMSGVVFQVFENAIKLKQLSLLQDWVVINLSNFTQTCSNMSIWCLTCFFISASSNLWLKTFFPYVQSRVGRCEYEDRKIFCIAGADFYKNLTNDRQRKDFVDSFVKVKGHVDMPFGDLLNSL</sequence>
<keyword evidence="6" id="KW-0539">Nucleus</keyword>
<comment type="similarity">
    <text evidence="4">Belongs to the huntingtin family.</text>
</comment>
<dbReference type="InterPro" id="IPR011989">
    <property type="entry name" value="ARM-like"/>
</dbReference>
<dbReference type="PANTHER" id="PTHR10170">
    <property type="entry name" value="HUNTINGTON DISEASE PROTEIN"/>
    <property type="match status" value="1"/>
</dbReference>
<dbReference type="PANTHER" id="PTHR10170:SF10">
    <property type="entry name" value="HUNTINGTIN"/>
    <property type="match status" value="1"/>
</dbReference>
<evidence type="ECO:0000256" key="4">
    <source>
        <dbReference type="ARBA" id="ARBA00007153"/>
    </source>
</evidence>
<dbReference type="InterPro" id="IPR024613">
    <property type="entry name" value="Huntingtin_N_HEAT_rpt-2"/>
</dbReference>
<dbReference type="Gene3D" id="1.25.10.10">
    <property type="entry name" value="Leucine-rich Repeat Variant"/>
    <property type="match status" value="2"/>
</dbReference>
<dbReference type="EMBL" id="JBDJPC010000006">
    <property type="protein sequence ID" value="KAL1498154.1"/>
    <property type="molecule type" value="Genomic_DNA"/>
</dbReference>
<keyword evidence="9" id="KW-1185">Reference proteome</keyword>
<dbReference type="Pfam" id="PF20927">
    <property type="entry name" value="Htt_C-HEAT"/>
    <property type="match status" value="2"/>
</dbReference>
<dbReference type="InterPro" id="IPR048412">
    <property type="entry name" value="Htt_bridge"/>
</dbReference>
<comment type="subcellular location">
    <subcellularLocation>
        <location evidence="3">Cytoplasm</location>
    </subcellularLocation>
    <subcellularLocation>
        <location evidence="2">Nucleus</location>
    </subcellularLocation>
</comment>
<dbReference type="InterPro" id="IPR028426">
    <property type="entry name" value="Huntingtin_fam"/>
</dbReference>
<evidence type="ECO:0008006" key="10">
    <source>
        <dbReference type="Google" id="ProtNLM"/>
    </source>
</evidence>
<comment type="caution">
    <text evidence="8">The sequence shown here is derived from an EMBL/GenBank/DDBJ whole genome shotgun (WGS) entry which is preliminary data.</text>
</comment>
<accession>A0ABD1ENS6</accession>
<dbReference type="InterPro" id="IPR016024">
    <property type="entry name" value="ARM-type_fold"/>
</dbReference>
<evidence type="ECO:0000256" key="1">
    <source>
        <dbReference type="ARBA" id="ARBA00002907"/>
    </source>
</evidence>
<dbReference type="InterPro" id="IPR048413">
    <property type="entry name" value="Htt_C-HEAT_rpt"/>
</dbReference>
<protein>
    <recommendedName>
        <fullName evidence="10">Huntingtin</fullName>
    </recommendedName>
</protein>
<organism evidence="8 9">
    <name type="scientific">Hypothenemus hampei</name>
    <name type="common">Coffee berry borer</name>
    <dbReference type="NCBI Taxonomy" id="57062"/>
    <lineage>
        <taxon>Eukaryota</taxon>
        <taxon>Metazoa</taxon>
        <taxon>Ecdysozoa</taxon>
        <taxon>Arthropoda</taxon>
        <taxon>Hexapoda</taxon>
        <taxon>Insecta</taxon>
        <taxon>Pterygota</taxon>
        <taxon>Neoptera</taxon>
        <taxon>Endopterygota</taxon>
        <taxon>Coleoptera</taxon>
        <taxon>Polyphaga</taxon>
        <taxon>Cucujiformia</taxon>
        <taxon>Curculionidae</taxon>
        <taxon>Scolytinae</taxon>
        <taxon>Hypothenemus</taxon>
    </lineage>
</organism>
<reference evidence="8 9" key="1">
    <citation type="submission" date="2024-05" db="EMBL/GenBank/DDBJ databases">
        <title>Genetic variation in Jamaican populations of the coffee berry borer (Hypothenemus hampei).</title>
        <authorList>
            <person name="Errbii M."/>
            <person name="Myrie A."/>
        </authorList>
    </citation>
    <scope>NUCLEOTIDE SEQUENCE [LARGE SCALE GENOMIC DNA]</scope>
    <source>
        <strain evidence="8">JA-Hopewell-2020-01-JO</strain>
        <tissue evidence="8">Whole body</tissue>
    </source>
</reference>
<dbReference type="PRINTS" id="PR00375">
    <property type="entry name" value="HUNTINGTIN"/>
</dbReference>
<name>A0ABD1ENS6_HYPHA</name>
<dbReference type="InterPro" id="IPR021133">
    <property type="entry name" value="HEAT_type_2"/>
</dbReference>
<evidence type="ECO:0000256" key="3">
    <source>
        <dbReference type="ARBA" id="ARBA00004496"/>
    </source>
</evidence>
<dbReference type="GO" id="GO:0005737">
    <property type="term" value="C:cytoplasm"/>
    <property type="evidence" value="ECO:0007669"/>
    <property type="project" value="UniProtKB-SubCell"/>
</dbReference>
<feature type="repeat" description="HEAT" evidence="7">
    <location>
        <begin position="60"/>
        <end position="97"/>
    </location>
</feature>
<feature type="repeat" description="HEAT" evidence="7">
    <location>
        <begin position="692"/>
        <end position="730"/>
    </location>
</feature>
<dbReference type="GO" id="GO:0005634">
    <property type="term" value="C:nucleus"/>
    <property type="evidence" value="ECO:0007669"/>
    <property type="project" value="UniProtKB-SubCell"/>
</dbReference>
<dbReference type="Pfam" id="PF12372">
    <property type="entry name" value="Htt_N-HEAT"/>
    <property type="match status" value="1"/>
</dbReference>
<evidence type="ECO:0000256" key="7">
    <source>
        <dbReference type="PROSITE-ProRule" id="PRU00103"/>
    </source>
</evidence>
<dbReference type="Proteomes" id="UP001566132">
    <property type="component" value="Unassembled WGS sequence"/>
</dbReference>
<dbReference type="InterPro" id="IPR000091">
    <property type="entry name" value="Huntingtin"/>
</dbReference>
<evidence type="ECO:0000256" key="6">
    <source>
        <dbReference type="ARBA" id="ARBA00023242"/>
    </source>
</evidence>
<dbReference type="PROSITE" id="PS50077">
    <property type="entry name" value="HEAT_REPEAT"/>
    <property type="match status" value="2"/>
</dbReference>
<proteinExistence type="inferred from homology"/>
<comment type="function">
    <text evidence="1">May play a role in microtubule-mediated transport or vesicle function.</text>
</comment>
<evidence type="ECO:0000313" key="8">
    <source>
        <dbReference type="EMBL" id="KAL1498154.1"/>
    </source>
</evidence>
<gene>
    <name evidence="8" type="ORF">ABEB36_008998</name>
</gene>
<evidence type="ECO:0000256" key="5">
    <source>
        <dbReference type="ARBA" id="ARBA00022490"/>
    </source>
</evidence>
<keyword evidence="5" id="KW-0963">Cytoplasm</keyword>
<dbReference type="Pfam" id="PF20926">
    <property type="entry name" value="Htt_N-HEAT_1"/>
    <property type="match status" value="1"/>
</dbReference>